<name>A0A841BIB1_9ACTN</name>
<comment type="caution">
    <text evidence="2">The sequence shown here is derived from an EMBL/GenBank/DDBJ whole genome shotgun (WGS) entry which is preliminary data.</text>
</comment>
<dbReference type="InterPro" id="IPR009937">
    <property type="entry name" value="Phage_holin_3_6"/>
</dbReference>
<proteinExistence type="predicted"/>
<dbReference type="AlphaFoldDB" id="A0A841BIB1"/>
<evidence type="ECO:0000256" key="1">
    <source>
        <dbReference type="SAM" id="Phobius"/>
    </source>
</evidence>
<dbReference type="RefSeq" id="WP_184835097.1">
    <property type="nucleotide sequence ID" value="NZ_JACHMN010000002.1"/>
</dbReference>
<organism evidence="2 3">
    <name type="scientific">Allocatelliglobosispora scoriae</name>
    <dbReference type="NCBI Taxonomy" id="643052"/>
    <lineage>
        <taxon>Bacteria</taxon>
        <taxon>Bacillati</taxon>
        <taxon>Actinomycetota</taxon>
        <taxon>Actinomycetes</taxon>
        <taxon>Micromonosporales</taxon>
        <taxon>Micromonosporaceae</taxon>
        <taxon>Allocatelliglobosispora</taxon>
    </lineage>
</organism>
<accession>A0A841BIB1</accession>
<keyword evidence="1" id="KW-0812">Transmembrane</keyword>
<keyword evidence="3" id="KW-1185">Reference proteome</keyword>
<dbReference type="Pfam" id="PF07332">
    <property type="entry name" value="Phage_holin_3_6"/>
    <property type="match status" value="1"/>
</dbReference>
<gene>
    <name evidence="2" type="ORF">F4553_002236</name>
</gene>
<keyword evidence="1" id="KW-0472">Membrane</keyword>
<evidence type="ECO:0000313" key="3">
    <source>
        <dbReference type="Proteomes" id="UP000587527"/>
    </source>
</evidence>
<dbReference type="EMBL" id="JACHMN010000002">
    <property type="protein sequence ID" value="MBB5868857.1"/>
    <property type="molecule type" value="Genomic_DNA"/>
</dbReference>
<feature type="transmembrane region" description="Helical" evidence="1">
    <location>
        <begin position="74"/>
        <end position="94"/>
    </location>
</feature>
<dbReference type="Proteomes" id="UP000587527">
    <property type="component" value="Unassembled WGS sequence"/>
</dbReference>
<keyword evidence="1" id="KW-1133">Transmembrane helix</keyword>
<reference evidence="2 3" key="1">
    <citation type="submission" date="2020-08" db="EMBL/GenBank/DDBJ databases">
        <title>Sequencing the genomes of 1000 actinobacteria strains.</title>
        <authorList>
            <person name="Klenk H.-P."/>
        </authorList>
    </citation>
    <scope>NUCLEOTIDE SEQUENCE [LARGE SCALE GENOMIC DNA]</scope>
    <source>
        <strain evidence="2 3">DSM 45362</strain>
    </source>
</reference>
<evidence type="ECO:0000313" key="2">
    <source>
        <dbReference type="EMBL" id="MBB5868857.1"/>
    </source>
</evidence>
<protein>
    <submittedName>
        <fullName evidence="2">High-affinity Fe2+/Pb2+ permease</fullName>
    </submittedName>
</protein>
<feature type="transmembrane region" description="Helical" evidence="1">
    <location>
        <begin position="42"/>
        <end position="68"/>
    </location>
</feature>
<sequence length="125" mass="13260">MLRSPADLIRLAAHQISKLVTDELRAIRTQLINRARPYRTGAALVAGGFLTVLYALAALLVAGGLGLATVLPGWAAALVIGACLLVVSAILLLVGRRHLEAARQNPPRRIITSRAAEVRDEVPSP</sequence>